<organism evidence="1 2">
    <name type="scientific">Rhizophagus irregularis</name>
    <dbReference type="NCBI Taxonomy" id="588596"/>
    <lineage>
        <taxon>Eukaryota</taxon>
        <taxon>Fungi</taxon>
        <taxon>Fungi incertae sedis</taxon>
        <taxon>Mucoromycota</taxon>
        <taxon>Glomeromycotina</taxon>
        <taxon>Glomeromycetes</taxon>
        <taxon>Glomerales</taxon>
        <taxon>Glomeraceae</taxon>
        <taxon>Rhizophagus</taxon>
    </lineage>
</organism>
<accession>A0A2I1HED1</accession>
<evidence type="ECO:0000313" key="2">
    <source>
        <dbReference type="Proteomes" id="UP000234323"/>
    </source>
</evidence>
<protein>
    <submittedName>
        <fullName evidence="1">Uncharacterized protein</fullName>
    </submittedName>
</protein>
<feature type="non-terminal residue" evidence="1">
    <location>
        <position position="77"/>
    </location>
</feature>
<comment type="caution">
    <text evidence="1">The sequence shown here is derived from an EMBL/GenBank/DDBJ whole genome shotgun (WGS) entry which is preliminary data.</text>
</comment>
<evidence type="ECO:0000313" key="1">
    <source>
        <dbReference type="EMBL" id="PKY57261.1"/>
    </source>
</evidence>
<dbReference type="Proteomes" id="UP000234323">
    <property type="component" value="Unassembled WGS sequence"/>
</dbReference>
<gene>
    <name evidence="1" type="ORF">RhiirA4_478206</name>
</gene>
<reference evidence="1 2" key="1">
    <citation type="submission" date="2015-10" db="EMBL/GenBank/DDBJ databases">
        <title>Genome analyses suggest a sexual origin of heterokaryosis in a supposedly ancient asexual fungus.</title>
        <authorList>
            <person name="Ropars J."/>
            <person name="Sedzielewska K."/>
            <person name="Noel J."/>
            <person name="Charron P."/>
            <person name="Farinelli L."/>
            <person name="Marton T."/>
            <person name="Kruger M."/>
            <person name="Pelin A."/>
            <person name="Brachmann A."/>
            <person name="Corradi N."/>
        </authorList>
    </citation>
    <scope>NUCLEOTIDE SEQUENCE [LARGE SCALE GENOMIC DNA]</scope>
    <source>
        <strain evidence="1 2">A4</strain>
    </source>
</reference>
<dbReference type="AlphaFoldDB" id="A0A2I1HED1"/>
<sequence length="77" mass="8781">MRLLHAVDDPDAAEQEKFAKWLLKVGEGRIPTVINELENDVIQLPNDIVLPSQNIDDLIHFVYPDLSINSNPKYLVE</sequence>
<keyword evidence="2" id="KW-1185">Reference proteome</keyword>
<dbReference type="EMBL" id="LLXI01002486">
    <property type="protein sequence ID" value="PKY57261.1"/>
    <property type="molecule type" value="Genomic_DNA"/>
</dbReference>
<proteinExistence type="predicted"/>
<name>A0A2I1HED1_9GLOM</name>